<dbReference type="Proteomes" id="UP000199306">
    <property type="component" value="Unassembled WGS sequence"/>
</dbReference>
<reference evidence="1 2" key="1">
    <citation type="submission" date="2016-10" db="EMBL/GenBank/DDBJ databases">
        <authorList>
            <person name="de Groot N.N."/>
        </authorList>
    </citation>
    <scope>NUCLEOTIDE SEQUENCE [LARGE SCALE GENOMIC DNA]</scope>
    <source>
        <strain evidence="2">E92,LMG 26720,CCM 7988</strain>
    </source>
</reference>
<proteinExistence type="predicted"/>
<dbReference type="CDD" id="cd16018">
    <property type="entry name" value="Enpp"/>
    <property type="match status" value="1"/>
</dbReference>
<dbReference type="EMBL" id="FOXH01000017">
    <property type="protein sequence ID" value="SFQ40740.1"/>
    <property type="molecule type" value="Genomic_DNA"/>
</dbReference>
<sequence length="422" mass="48002">MQIPFKYICLFITLILIIPPAKSQDISQKIVENRSNSKEQQQKPYVILISADGFRHDFADKYQAANLIQLRSQGVTASSMKPSFPSLTFPNHYTLVTGLSPAHHGLVDNAFYDKNRKEGYGMSNKKAVSDGSWYGGTPLWVLAEKQQMLSASFYWVASESAIQGTYPSYYYNYNDKIDIDTRIQTVKDWLQLPEEKRPHFITFYFPEVDHEAHMHGPDSQETAKAVQFVDNSIGKLVTALNELHLPVNYVFVADHGMTAVDYEHTMRLPAAVDTARFIIPRGDALLHLYAKNPEDILPTYKALKNEAKDFDVYLSTEVPDRWHYGKKDDKFDRIGDMILVPHLPRIFSLSGKPTTPGKHGFDPEIKDMHATFYSWGPAFKQNYTIGTFENIHVYPLIAKILGLSYDPASIDGKPEVLQEILK</sequence>
<dbReference type="PANTHER" id="PTHR10151">
    <property type="entry name" value="ECTONUCLEOTIDE PYROPHOSPHATASE/PHOSPHODIESTERASE"/>
    <property type="match status" value="1"/>
</dbReference>
<dbReference type="RefSeq" id="WP_092019362.1">
    <property type="nucleotide sequence ID" value="NZ_FOXH01000017.1"/>
</dbReference>
<dbReference type="InterPro" id="IPR002591">
    <property type="entry name" value="Phosphodiest/P_Trfase"/>
</dbReference>
<dbReference type="GO" id="GO:0016787">
    <property type="term" value="F:hydrolase activity"/>
    <property type="evidence" value="ECO:0007669"/>
    <property type="project" value="UniProtKB-ARBA"/>
</dbReference>
<dbReference type="OrthoDB" id="9779418at2"/>
<dbReference type="SUPFAM" id="SSF53649">
    <property type="entry name" value="Alkaline phosphatase-like"/>
    <property type="match status" value="1"/>
</dbReference>
<organism evidence="1 2">
    <name type="scientific">Pseudarcicella hirudinis</name>
    <dbReference type="NCBI Taxonomy" id="1079859"/>
    <lineage>
        <taxon>Bacteria</taxon>
        <taxon>Pseudomonadati</taxon>
        <taxon>Bacteroidota</taxon>
        <taxon>Cytophagia</taxon>
        <taxon>Cytophagales</taxon>
        <taxon>Flectobacillaceae</taxon>
        <taxon>Pseudarcicella</taxon>
    </lineage>
</organism>
<name>A0A1I5Y9F8_9BACT</name>
<protein>
    <submittedName>
        <fullName evidence="1">Predicted pyrophosphatase or phosphodiesterase, AlkP superfamily</fullName>
    </submittedName>
</protein>
<dbReference type="InterPro" id="IPR017850">
    <property type="entry name" value="Alkaline_phosphatase_core_sf"/>
</dbReference>
<evidence type="ECO:0000313" key="2">
    <source>
        <dbReference type="Proteomes" id="UP000199306"/>
    </source>
</evidence>
<dbReference type="PANTHER" id="PTHR10151:SF120">
    <property type="entry name" value="BIS(5'-ADENOSYL)-TRIPHOSPHATASE"/>
    <property type="match status" value="1"/>
</dbReference>
<dbReference type="Pfam" id="PF01663">
    <property type="entry name" value="Phosphodiest"/>
    <property type="match status" value="1"/>
</dbReference>
<gene>
    <name evidence="1" type="ORF">SAMN04515674_117108</name>
</gene>
<accession>A0A1I5Y9F8</accession>
<dbReference type="STRING" id="1079859.SAMN04515674_117108"/>
<evidence type="ECO:0000313" key="1">
    <source>
        <dbReference type="EMBL" id="SFQ40740.1"/>
    </source>
</evidence>
<keyword evidence="2" id="KW-1185">Reference proteome</keyword>
<dbReference type="Gene3D" id="3.30.1360.180">
    <property type="match status" value="1"/>
</dbReference>
<dbReference type="AlphaFoldDB" id="A0A1I5Y9F8"/>
<dbReference type="Gene3D" id="3.40.720.10">
    <property type="entry name" value="Alkaline Phosphatase, subunit A"/>
    <property type="match status" value="1"/>
</dbReference>